<comment type="caution">
    <text evidence="3">The sequence shown here is derived from an EMBL/GenBank/DDBJ whole genome shotgun (WGS) entry which is preliminary data.</text>
</comment>
<dbReference type="InterPro" id="IPR048958">
    <property type="entry name" value="Polysacc_lyase_14"/>
</dbReference>
<dbReference type="InParanoid" id="A0A1C7N5A6"/>
<dbReference type="Gene3D" id="2.60.120.200">
    <property type="match status" value="1"/>
</dbReference>
<evidence type="ECO:0000256" key="1">
    <source>
        <dbReference type="SAM" id="SignalP"/>
    </source>
</evidence>
<proteinExistence type="predicted"/>
<sequence length="332" mass="35738">MIVWNLLGTFCISGFVVSVAKAQNTSKRAEALGLNKTWNANMPTSEQSSAVNYINSNWAVSNTNFYGNEDVSFVKDPVTNNATVLQVKYPKGSYAPVGSRTSTGTVGGVEFFSTPEQGKMYNTALLSYDLAFDSNFNWVKGGKLPGIFGGPASEGCSGGEKATGSNCFSVRLMWRANGAGEAYAYIPTSDKLCNSKQVICNSDYGTSFSRGVIQFSINKWTRLEIYVKLNSGSNSNGILQVWQDGSLMINQQNIQFRSNDAIAVSSIMFSTFFGGGSSDYATSADTYTYFKNIQFSVGNTPEPKGDNSASSLSAPVYSLIALSGCLLSLFVF</sequence>
<dbReference type="PANTHER" id="PTHR40124">
    <property type="match status" value="1"/>
</dbReference>
<feature type="domain" description="Polysaccharide lyase 14" evidence="2">
    <location>
        <begin position="81"/>
        <end position="293"/>
    </location>
</feature>
<evidence type="ECO:0000313" key="3">
    <source>
        <dbReference type="EMBL" id="OBZ84312.1"/>
    </source>
</evidence>
<dbReference type="OrthoDB" id="2395160at2759"/>
<protein>
    <recommendedName>
        <fullName evidence="2">Polysaccharide lyase 14 domain-containing protein</fullName>
    </recommendedName>
</protein>
<dbReference type="STRING" id="101091.A0A1C7N5A6"/>
<feature type="chain" id="PRO_5008889486" description="Polysaccharide lyase 14 domain-containing protein" evidence="1">
    <location>
        <begin position="23"/>
        <end position="332"/>
    </location>
</feature>
<dbReference type="EMBL" id="LUGH01000527">
    <property type="protein sequence ID" value="OBZ84312.1"/>
    <property type="molecule type" value="Genomic_DNA"/>
</dbReference>
<dbReference type="Pfam" id="PF21294">
    <property type="entry name" value="Polysacc_lyase_14"/>
    <property type="match status" value="1"/>
</dbReference>
<dbReference type="AlphaFoldDB" id="A0A1C7N5A6"/>
<accession>A0A1C7N5A6</accession>
<keyword evidence="4" id="KW-1185">Reference proteome</keyword>
<dbReference type="Proteomes" id="UP000093000">
    <property type="component" value="Unassembled WGS sequence"/>
</dbReference>
<evidence type="ECO:0000313" key="4">
    <source>
        <dbReference type="Proteomes" id="UP000093000"/>
    </source>
</evidence>
<keyword evidence="1" id="KW-0732">Signal</keyword>
<feature type="signal peptide" evidence="1">
    <location>
        <begin position="1"/>
        <end position="22"/>
    </location>
</feature>
<name>A0A1C7N5A6_9FUNG</name>
<dbReference type="PANTHER" id="PTHR40124:SF1">
    <property type="entry name" value="DISAGGREGATASE RELATED REPEAT PROTEIN"/>
    <property type="match status" value="1"/>
</dbReference>
<evidence type="ECO:0000259" key="2">
    <source>
        <dbReference type="Pfam" id="PF21294"/>
    </source>
</evidence>
<reference evidence="3 4" key="1">
    <citation type="submission" date="2016-03" db="EMBL/GenBank/DDBJ databases">
        <title>Choanephora cucurbitarum.</title>
        <authorList>
            <person name="Min B."/>
            <person name="Park H."/>
            <person name="Park J.-H."/>
            <person name="Shin H.-D."/>
            <person name="Choi I.-G."/>
        </authorList>
    </citation>
    <scope>NUCLEOTIDE SEQUENCE [LARGE SCALE GENOMIC DNA]</scope>
    <source>
        <strain evidence="3 4">KUS-F28377</strain>
    </source>
</reference>
<gene>
    <name evidence="3" type="ORF">A0J61_07639</name>
</gene>
<organism evidence="3 4">
    <name type="scientific">Choanephora cucurbitarum</name>
    <dbReference type="NCBI Taxonomy" id="101091"/>
    <lineage>
        <taxon>Eukaryota</taxon>
        <taxon>Fungi</taxon>
        <taxon>Fungi incertae sedis</taxon>
        <taxon>Mucoromycota</taxon>
        <taxon>Mucoromycotina</taxon>
        <taxon>Mucoromycetes</taxon>
        <taxon>Mucorales</taxon>
        <taxon>Mucorineae</taxon>
        <taxon>Choanephoraceae</taxon>
        <taxon>Choanephoroideae</taxon>
        <taxon>Choanephora</taxon>
    </lineage>
</organism>